<dbReference type="AlphaFoldDB" id="A0ABD0KYZ9"/>
<proteinExistence type="inferred from homology"/>
<keyword evidence="7 9" id="KW-0472">Membrane</keyword>
<accession>A0ABD0KYZ9</accession>
<evidence type="ECO:0000256" key="1">
    <source>
        <dbReference type="ARBA" id="ARBA00004614"/>
    </source>
</evidence>
<evidence type="ECO:0000256" key="9">
    <source>
        <dbReference type="SAM" id="Phobius"/>
    </source>
</evidence>
<evidence type="ECO:0000256" key="8">
    <source>
        <dbReference type="ARBA" id="ARBA00023180"/>
    </source>
</evidence>
<dbReference type="Proteomes" id="UP001519460">
    <property type="component" value="Unassembled WGS sequence"/>
</dbReference>
<gene>
    <name evidence="11" type="ORF">BaRGS_00016828</name>
</gene>
<dbReference type="GO" id="GO:0000139">
    <property type="term" value="C:Golgi membrane"/>
    <property type="evidence" value="ECO:0007669"/>
    <property type="project" value="UniProtKB-SubCell"/>
</dbReference>
<evidence type="ECO:0000256" key="7">
    <source>
        <dbReference type="ARBA" id="ARBA00023136"/>
    </source>
</evidence>
<protein>
    <recommendedName>
        <fullName evidence="13">Transmembrane protein 59</fullName>
    </recommendedName>
</protein>
<feature type="chain" id="PRO_5044743967" description="Transmembrane protein 59" evidence="10">
    <location>
        <begin position="20"/>
        <end position="330"/>
    </location>
</feature>
<organism evidence="11 12">
    <name type="scientific">Batillaria attramentaria</name>
    <dbReference type="NCBI Taxonomy" id="370345"/>
    <lineage>
        <taxon>Eukaryota</taxon>
        <taxon>Metazoa</taxon>
        <taxon>Spiralia</taxon>
        <taxon>Lophotrochozoa</taxon>
        <taxon>Mollusca</taxon>
        <taxon>Gastropoda</taxon>
        <taxon>Caenogastropoda</taxon>
        <taxon>Sorbeoconcha</taxon>
        <taxon>Cerithioidea</taxon>
        <taxon>Batillariidae</taxon>
        <taxon>Batillaria</taxon>
    </lineage>
</organism>
<keyword evidence="6" id="KW-0333">Golgi apparatus</keyword>
<evidence type="ECO:0000256" key="3">
    <source>
        <dbReference type="ARBA" id="ARBA00022692"/>
    </source>
</evidence>
<evidence type="ECO:0000313" key="11">
    <source>
        <dbReference type="EMBL" id="KAK7491982.1"/>
    </source>
</evidence>
<evidence type="ECO:0000256" key="6">
    <source>
        <dbReference type="ARBA" id="ARBA00023034"/>
    </source>
</evidence>
<evidence type="ECO:0008006" key="13">
    <source>
        <dbReference type="Google" id="ProtNLM"/>
    </source>
</evidence>
<keyword evidence="3 9" id="KW-0812">Transmembrane</keyword>
<reference evidence="11 12" key="1">
    <citation type="journal article" date="2023" name="Sci. Data">
        <title>Genome assembly of the Korean intertidal mud-creeper Batillaria attramentaria.</title>
        <authorList>
            <person name="Patra A.K."/>
            <person name="Ho P.T."/>
            <person name="Jun S."/>
            <person name="Lee S.J."/>
            <person name="Kim Y."/>
            <person name="Won Y.J."/>
        </authorList>
    </citation>
    <scope>NUCLEOTIDE SEQUENCE [LARGE SCALE GENOMIC DNA]</scope>
    <source>
        <strain evidence="11">Wonlab-2016</strain>
    </source>
</reference>
<keyword evidence="12" id="KW-1185">Reference proteome</keyword>
<dbReference type="InterPro" id="IPR022065">
    <property type="entry name" value="Uncharacterised_TMEM59"/>
</dbReference>
<keyword evidence="8" id="KW-0325">Glycoprotein</keyword>
<name>A0ABD0KYZ9_9CAEN</name>
<evidence type="ECO:0000256" key="2">
    <source>
        <dbReference type="ARBA" id="ARBA00009643"/>
    </source>
</evidence>
<evidence type="ECO:0000313" key="12">
    <source>
        <dbReference type="Proteomes" id="UP001519460"/>
    </source>
</evidence>
<dbReference type="PANTHER" id="PTHR28652:SF2">
    <property type="entry name" value="TRANSMEMBRANE PROTEIN 59-LIKE PROTEIN"/>
    <property type="match status" value="1"/>
</dbReference>
<comment type="subcellular location">
    <subcellularLocation>
        <location evidence="1">Golgi apparatus membrane</location>
        <topology evidence="1">Single-pass type I membrane protein</topology>
    </subcellularLocation>
</comment>
<dbReference type="Pfam" id="PF12280">
    <property type="entry name" value="BSMAP"/>
    <property type="match status" value="1"/>
</dbReference>
<evidence type="ECO:0000256" key="4">
    <source>
        <dbReference type="ARBA" id="ARBA00022729"/>
    </source>
</evidence>
<evidence type="ECO:0000256" key="10">
    <source>
        <dbReference type="SAM" id="SignalP"/>
    </source>
</evidence>
<comment type="similarity">
    <text evidence="2">Belongs to the TMEM59 family.</text>
</comment>
<feature type="signal peptide" evidence="10">
    <location>
        <begin position="1"/>
        <end position="19"/>
    </location>
</feature>
<dbReference type="EMBL" id="JACVVK020000108">
    <property type="protein sequence ID" value="KAK7491982.1"/>
    <property type="molecule type" value="Genomic_DNA"/>
</dbReference>
<evidence type="ECO:0000256" key="5">
    <source>
        <dbReference type="ARBA" id="ARBA00022989"/>
    </source>
</evidence>
<keyword evidence="5 9" id="KW-1133">Transmembrane helix</keyword>
<sequence>MAALQNILLLCLAVCCITASEVFDRVLDDVDSCEDSCDKTFTSHTYEHADHNTSCKRGCRFYSIMSFIHNHEEPNGTLADCVSSCDEAYYNDNRSSSACKLGCRSQIEFEDPTTHGHQNLSEEPVVHVLYPLLYMHSVYSNMIDKVYRHMEVTWSVFVQADNGQLVVMRSEPHVFMSSDVEDVSENLPWMDDKTSMYMETNIAGQDNSATPLLNYRASQMKSARSDDALNLDVEAANFQSDGARSDWLSCVARKTGIARIILCFLILATAIVMIWFCLTAAATAPEVQLSINGDLEYLRTMSEKEGFKLLHPQARVEARPLPIKIRVEQI</sequence>
<comment type="caution">
    <text evidence="11">The sequence shown here is derived from an EMBL/GenBank/DDBJ whole genome shotgun (WGS) entry which is preliminary data.</text>
</comment>
<feature type="transmembrane region" description="Helical" evidence="9">
    <location>
        <begin position="257"/>
        <end position="278"/>
    </location>
</feature>
<dbReference type="PANTHER" id="PTHR28652">
    <property type="entry name" value="TRANSMEMBRANE PROTEIN 59-LIKE PROTEIN"/>
    <property type="match status" value="1"/>
</dbReference>
<keyword evidence="4 10" id="KW-0732">Signal</keyword>